<evidence type="ECO:0000313" key="3">
    <source>
        <dbReference type="EMBL" id="EGS19240.1"/>
    </source>
</evidence>
<dbReference type="InterPro" id="IPR051091">
    <property type="entry name" value="O-Glucosyltr/Glycosyltrsf_90"/>
</dbReference>
<dbReference type="eggNOG" id="ENOG502QUUP">
    <property type="taxonomic scope" value="Eukaryota"/>
</dbReference>
<keyword evidence="1" id="KW-1133">Transmembrane helix</keyword>
<dbReference type="KEGG" id="cthr:CTHT_0058650"/>
<dbReference type="GeneID" id="18259903"/>
<dbReference type="OrthoDB" id="541052at2759"/>
<dbReference type="Proteomes" id="UP000008066">
    <property type="component" value="Unassembled WGS sequence"/>
</dbReference>
<feature type="transmembrane region" description="Helical" evidence="1">
    <location>
        <begin position="244"/>
        <end position="266"/>
    </location>
</feature>
<dbReference type="PANTHER" id="PTHR12203:SF35">
    <property type="entry name" value="PROTEIN O-GLUCOSYLTRANSFERASE 1"/>
    <property type="match status" value="1"/>
</dbReference>
<dbReference type="OMA" id="ECAPAGY"/>
<name>G0SCW9_CHATD</name>
<feature type="transmembrane region" description="Helical" evidence="1">
    <location>
        <begin position="175"/>
        <end position="195"/>
    </location>
</feature>
<dbReference type="PANTHER" id="PTHR12203">
    <property type="entry name" value="KDEL LYS-ASP-GLU-LEU CONTAINING - RELATED"/>
    <property type="match status" value="1"/>
</dbReference>
<evidence type="ECO:0008006" key="5">
    <source>
        <dbReference type="Google" id="ProtNLM"/>
    </source>
</evidence>
<feature type="signal peptide" evidence="2">
    <location>
        <begin position="1"/>
        <end position="25"/>
    </location>
</feature>
<dbReference type="STRING" id="759272.G0SCW9"/>
<evidence type="ECO:0000313" key="4">
    <source>
        <dbReference type="Proteomes" id="UP000008066"/>
    </source>
</evidence>
<evidence type="ECO:0000256" key="1">
    <source>
        <dbReference type="SAM" id="Phobius"/>
    </source>
</evidence>
<dbReference type="AlphaFoldDB" id="G0SCW9"/>
<dbReference type="RefSeq" id="XP_006696185.1">
    <property type="nucleotide sequence ID" value="XM_006696122.1"/>
</dbReference>
<feature type="transmembrane region" description="Helical" evidence="1">
    <location>
        <begin position="207"/>
        <end position="224"/>
    </location>
</feature>
<gene>
    <name evidence="3" type="ORF">CTHT_0058650</name>
</gene>
<keyword evidence="1" id="KW-0472">Membrane</keyword>
<feature type="transmembrane region" description="Helical" evidence="1">
    <location>
        <begin position="304"/>
        <end position="323"/>
    </location>
</feature>
<sequence length="913" mass="103539">MPSPNQLPALIAVACFFWLLHNLEGHQVIEQPKLSFFGVFFTAAVASYAASFGTRWFPGANGRFSHNDREPFKGVRVRARVLNKPRKFSLPVLILCIVLRIEVFYRVSQDLQYDQDDDNDPGATMWDAIGSWLTSSQASHLFPVSLLALGAYWSLTQEPKSTFFCRGQGSKVVTLLQWIGILLDAVIITTAWRIIAWARTIKSRLQTVTAILLGAAILTGLISWTSPYVHTKAATYDFKGLGSLYLFDIIVDGLVLSAFLISTTLVVEESTPLSLVATITFITGLSAVIQQILRTGTWEAISPFTTWLAFNLVCVGFSSFLFTYGIRSVLFIPRLLLVFALISLTISATIYIPLSYELEEAHPLRDIIFDSRKASDRFRINAAMSDSLRVAIEVYKERNHGRDPPKGFDLWFNYANKHRSAIIDHFPQIENDILPFWGMSPSEIREGVRRAAQEPDIAILQIKNGQPQHNLPSANPYKAVMDDLVEAIKAFAEHLPDMELAVNMDERPRVLVPWEEVNRRIKAAKRGWLHRLLPRDVDVLGEMTKPQPSLLGDPQANGNFTSAKALREMTALACPPGTAARAGTYWDTRDLCIECTRPQSVYHFLLDWDIAQDICHQPDLFRLHSFYMTPPELKPLQQLLPVFSRAKTNSYSDILLPLRRISENSNLPSDGFNMKWKGLAWRGKVNRHESSRDHLHGGHQERLVHIFTGASKSDRTRIMLPVDDKRYGFEDMPTTEVNSFLPTDVGFVEYKACNSKDKGGCEVTPESEPQSKPDLEVLRYQYVMVMDTDNGPPRDFLRVLRSSSAPFVASIFKEWYSDRLMPWVHFVPIDLRFHALHSTLAYFTGLQSLDVNGRKVLMEGRPGDGKWIAEEGRRWASRAIRKEDEQIYLFRLLLEWGRVTNDNRDELGYALGP</sequence>
<reference evidence="3 4" key="1">
    <citation type="journal article" date="2011" name="Cell">
        <title>Insight into structure and assembly of the nuclear pore complex by utilizing the genome of a eukaryotic thermophile.</title>
        <authorList>
            <person name="Amlacher S."/>
            <person name="Sarges P."/>
            <person name="Flemming D."/>
            <person name="van Noort V."/>
            <person name="Kunze R."/>
            <person name="Devos D.P."/>
            <person name="Arumugam M."/>
            <person name="Bork P."/>
            <person name="Hurt E."/>
        </authorList>
    </citation>
    <scope>NUCLEOTIDE SEQUENCE [LARGE SCALE GENOMIC DNA]</scope>
    <source>
        <strain evidence="4">DSM 1495 / CBS 144.50 / IMI 039719</strain>
    </source>
</reference>
<keyword evidence="1" id="KW-0812">Transmembrane</keyword>
<feature type="transmembrane region" description="Helical" evidence="1">
    <location>
        <begin position="273"/>
        <end position="292"/>
    </location>
</feature>
<dbReference type="HOGENOM" id="CLU_005027_1_0_1"/>
<feature type="transmembrane region" description="Helical" evidence="1">
    <location>
        <begin position="35"/>
        <end position="57"/>
    </location>
</feature>
<keyword evidence="4" id="KW-1185">Reference proteome</keyword>
<feature type="chain" id="PRO_5003409023" description="Glycosyl transferase CAP10 domain-containing protein" evidence="2">
    <location>
        <begin position="26"/>
        <end position="913"/>
    </location>
</feature>
<accession>G0SCW9</accession>
<protein>
    <recommendedName>
        <fullName evidence="5">Glycosyl transferase CAP10 domain-containing protein</fullName>
    </recommendedName>
</protein>
<dbReference type="EMBL" id="GL988045">
    <property type="protein sequence ID" value="EGS19240.1"/>
    <property type="molecule type" value="Genomic_DNA"/>
</dbReference>
<evidence type="ECO:0000256" key="2">
    <source>
        <dbReference type="SAM" id="SignalP"/>
    </source>
</evidence>
<feature type="transmembrane region" description="Helical" evidence="1">
    <location>
        <begin position="335"/>
        <end position="354"/>
    </location>
</feature>
<proteinExistence type="predicted"/>
<organism evidence="4">
    <name type="scientific">Chaetomium thermophilum (strain DSM 1495 / CBS 144.50 / IMI 039719)</name>
    <name type="common">Thermochaetoides thermophila</name>
    <dbReference type="NCBI Taxonomy" id="759272"/>
    <lineage>
        <taxon>Eukaryota</taxon>
        <taxon>Fungi</taxon>
        <taxon>Dikarya</taxon>
        <taxon>Ascomycota</taxon>
        <taxon>Pezizomycotina</taxon>
        <taxon>Sordariomycetes</taxon>
        <taxon>Sordariomycetidae</taxon>
        <taxon>Sordariales</taxon>
        <taxon>Chaetomiaceae</taxon>
        <taxon>Thermochaetoides</taxon>
    </lineage>
</organism>
<keyword evidence="2" id="KW-0732">Signal</keyword>